<reference evidence="3" key="1">
    <citation type="submission" date="2011-08" db="EMBL/GenBank/DDBJ databases">
        <authorList>
            <person name="Rombauts S."/>
        </authorList>
    </citation>
    <scope>NUCLEOTIDE SEQUENCE</scope>
    <source>
        <strain evidence="3">London</strain>
    </source>
</reference>
<evidence type="ECO:0000313" key="2">
    <source>
        <dbReference type="EnsemblMetazoa" id="tetur33g01600.1"/>
    </source>
</evidence>
<dbReference type="HOGENOM" id="CLU_012674_1_0_1"/>
<dbReference type="EnsemblMetazoa" id="tetur33g01600.1">
    <property type="protein sequence ID" value="tetur33g01600.1"/>
    <property type="gene ID" value="tetur33g01600"/>
</dbReference>
<keyword evidence="3" id="KW-1185">Reference proteome</keyword>
<dbReference type="InterPro" id="IPR049152">
    <property type="entry name" value="EFR3-like_ARM"/>
</dbReference>
<accession>T1L2N6</accession>
<dbReference type="GO" id="GO:0072659">
    <property type="term" value="P:protein localization to plasma membrane"/>
    <property type="evidence" value="ECO:0007669"/>
    <property type="project" value="TreeGrafter"/>
</dbReference>
<comment type="similarity">
    <text evidence="1">Belongs to the EFR3 family.</text>
</comment>
<reference evidence="2" key="2">
    <citation type="submission" date="2015-06" db="UniProtKB">
        <authorList>
            <consortium name="EnsemblMetazoa"/>
        </authorList>
    </citation>
    <scope>IDENTIFICATION</scope>
</reference>
<sequence>MEKLTFYASSSPEKLDRIGDYLAQKTARDLARHRMEFVKLAMEVMDQILVACRAQSLNLFVESFLKTVQQLLESQDPHMQLLATQSFVNFANIEEDTPSYHRRYDFFVSKFSALCHNNDNDENIRRMLRIAGLNGIKGVIRKTVSDDLQADIWDKNHMDKIVPSLLYNIQDRDILADLKANGSKLYENEQNPAKIAEVCLRELVGRASFGNIESVIRPVLKHLDNHMLWDSSYPDGFAPVIFKIIMDSIQPQHYHEVIQKLMNHLDEKCRATMDDTAMKTREKTGIVNVLSQIVAIAASESIGPSVHVTINSLLNHLRNSIHNCENGMESTEDEKRFQDSVINTLAEFANNLPDFQKIETMVVIINKVPPISSKNPADIELQDILLKSLLKVSSKYRTVNMAQAFKYSFLRPLLSMSLAADAKIRLTVQYIFHQLLDRHDNLPKLLKPISLSECPELTMEKAQRQDLMFMSKHGSDLLMHIYENAKFSNNTQDHFDAIFTTLALLCVEMSSEEILSELFRVAFALQDLCLSGNSNPGESRGLSEVHKSAIHGIVAGFFHLTAGLTAIPLLCSHVEQIIALRGEKCPNMLPEYHHLCKTAFFEPEKEKKTPDEIPEELLFSKSIVAESLRSSGHDTTRLLTPFVSNNVVVDASMSRSASDLNSINVEVDSNNSSPRAVRRFPGEDITFESIRRILYEPPSVANELREERRLQILERFETESFESLIAQTEDKGLNFQHQLNDIFNRVMHDEKINVKINEVCSEKIEITTNPFAGLCNLTINPRKPPLFAVQFPELFVC</sequence>
<proteinExistence type="inferred from homology"/>
<dbReference type="Pfam" id="PF21052">
    <property type="entry name" value="EFR3_ARM"/>
    <property type="match status" value="1"/>
</dbReference>
<dbReference type="EMBL" id="CAEY01000951">
    <property type="status" value="NOT_ANNOTATED_CDS"/>
    <property type="molecule type" value="Genomic_DNA"/>
</dbReference>
<dbReference type="PANTHER" id="PTHR12444:SF8">
    <property type="entry name" value="PROTEIN EFR3 HOMOLOG CMP44E"/>
    <property type="match status" value="1"/>
</dbReference>
<organism evidence="2 3">
    <name type="scientific">Tetranychus urticae</name>
    <name type="common">Two-spotted spider mite</name>
    <dbReference type="NCBI Taxonomy" id="32264"/>
    <lineage>
        <taxon>Eukaryota</taxon>
        <taxon>Metazoa</taxon>
        <taxon>Ecdysozoa</taxon>
        <taxon>Arthropoda</taxon>
        <taxon>Chelicerata</taxon>
        <taxon>Arachnida</taxon>
        <taxon>Acari</taxon>
        <taxon>Acariformes</taxon>
        <taxon>Trombidiformes</taxon>
        <taxon>Prostigmata</taxon>
        <taxon>Eleutherengona</taxon>
        <taxon>Raphignathae</taxon>
        <taxon>Tetranychoidea</taxon>
        <taxon>Tetranychidae</taxon>
        <taxon>Tetranychus</taxon>
    </lineage>
</organism>
<dbReference type="STRING" id="32264.T1L2N6"/>
<evidence type="ECO:0000256" key="1">
    <source>
        <dbReference type="ARBA" id="ARBA00010216"/>
    </source>
</evidence>
<dbReference type="GO" id="GO:0005886">
    <property type="term" value="C:plasma membrane"/>
    <property type="evidence" value="ECO:0007669"/>
    <property type="project" value="TreeGrafter"/>
</dbReference>
<protein>
    <submittedName>
        <fullName evidence="2">Uncharacterized protein</fullName>
    </submittedName>
</protein>
<dbReference type="SUPFAM" id="SSF48371">
    <property type="entry name" value="ARM repeat"/>
    <property type="match status" value="1"/>
</dbReference>
<dbReference type="Proteomes" id="UP000015104">
    <property type="component" value="Unassembled WGS sequence"/>
</dbReference>
<dbReference type="AlphaFoldDB" id="T1L2N6"/>
<dbReference type="InterPro" id="IPR051851">
    <property type="entry name" value="EFR3_Homologs"/>
</dbReference>
<dbReference type="InterPro" id="IPR016024">
    <property type="entry name" value="ARM-type_fold"/>
</dbReference>
<evidence type="ECO:0000313" key="3">
    <source>
        <dbReference type="Proteomes" id="UP000015104"/>
    </source>
</evidence>
<name>T1L2N6_TETUR</name>
<dbReference type="PANTHER" id="PTHR12444">
    <property type="entry name" value="PROTEIN EFR3 HOMOLOG CMP44E"/>
    <property type="match status" value="1"/>
</dbReference>
<dbReference type="eggNOG" id="KOG1877">
    <property type="taxonomic scope" value="Eukaryota"/>
</dbReference>